<feature type="compositionally biased region" description="Low complexity" evidence="1">
    <location>
        <begin position="69"/>
        <end position="78"/>
    </location>
</feature>
<evidence type="ECO:0000313" key="2">
    <source>
        <dbReference type="EnsemblPlants" id="TuG1812G0500000371.01.T01"/>
    </source>
</evidence>
<evidence type="ECO:0000313" key="3">
    <source>
        <dbReference type="Proteomes" id="UP000015106"/>
    </source>
</evidence>
<reference evidence="2" key="3">
    <citation type="submission" date="2022-06" db="UniProtKB">
        <authorList>
            <consortium name="EnsemblPlants"/>
        </authorList>
    </citation>
    <scope>IDENTIFICATION</scope>
</reference>
<dbReference type="AlphaFoldDB" id="A0A8R7QB51"/>
<feature type="region of interest" description="Disordered" evidence="1">
    <location>
        <begin position="58"/>
        <end position="81"/>
    </location>
</feature>
<dbReference type="Proteomes" id="UP000015106">
    <property type="component" value="Chromosome 5"/>
</dbReference>
<evidence type="ECO:0000256" key="1">
    <source>
        <dbReference type="SAM" id="MobiDB-lite"/>
    </source>
</evidence>
<name>A0A8R7QB51_TRIUA</name>
<accession>A0A8R7QB51</accession>
<organism evidence="2 3">
    <name type="scientific">Triticum urartu</name>
    <name type="common">Red wild einkorn</name>
    <name type="synonym">Crithodium urartu</name>
    <dbReference type="NCBI Taxonomy" id="4572"/>
    <lineage>
        <taxon>Eukaryota</taxon>
        <taxon>Viridiplantae</taxon>
        <taxon>Streptophyta</taxon>
        <taxon>Embryophyta</taxon>
        <taxon>Tracheophyta</taxon>
        <taxon>Spermatophyta</taxon>
        <taxon>Magnoliopsida</taxon>
        <taxon>Liliopsida</taxon>
        <taxon>Poales</taxon>
        <taxon>Poaceae</taxon>
        <taxon>BOP clade</taxon>
        <taxon>Pooideae</taxon>
        <taxon>Triticodae</taxon>
        <taxon>Triticeae</taxon>
        <taxon>Triticinae</taxon>
        <taxon>Triticum</taxon>
    </lineage>
</organism>
<proteinExistence type="predicted"/>
<reference evidence="2" key="2">
    <citation type="submission" date="2018-03" db="EMBL/GenBank/DDBJ databases">
        <title>The Triticum urartu genome reveals the dynamic nature of wheat genome evolution.</title>
        <authorList>
            <person name="Ling H."/>
            <person name="Ma B."/>
            <person name="Shi X."/>
            <person name="Liu H."/>
            <person name="Dong L."/>
            <person name="Sun H."/>
            <person name="Cao Y."/>
            <person name="Gao Q."/>
            <person name="Zheng S."/>
            <person name="Li Y."/>
            <person name="Yu Y."/>
            <person name="Du H."/>
            <person name="Qi M."/>
            <person name="Li Y."/>
            <person name="Yu H."/>
            <person name="Cui Y."/>
            <person name="Wang N."/>
            <person name="Chen C."/>
            <person name="Wu H."/>
            <person name="Zhao Y."/>
            <person name="Zhang J."/>
            <person name="Li Y."/>
            <person name="Zhou W."/>
            <person name="Zhang B."/>
            <person name="Hu W."/>
            <person name="Eijk M."/>
            <person name="Tang J."/>
            <person name="Witsenboer H."/>
            <person name="Zhao S."/>
            <person name="Li Z."/>
            <person name="Zhang A."/>
            <person name="Wang D."/>
            <person name="Liang C."/>
        </authorList>
    </citation>
    <scope>NUCLEOTIDE SEQUENCE [LARGE SCALE GENOMIC DNA]</scope>
    <source>
        <strain evidence="2">cv. G1812</strain>
    </source>
</reference>
<dbReference type="EnsemblPlants" id="TuG1812G0500000371.01.T01">
    <property type="protein sequence ID" value="TuG1812G0500000371.01.T01"/>
    <property type="gene ID" value="TuG1812G0500000371.01"/>
</dbReference>
<dbReference type="Gramene" id="TuG1812G0500000371.01.T01">
    <property type="protein sequence ID" value="TuG1812G0500000371.01.T01"/>
    <property type="gene ID" value="TuG1812G0500000371.01"/>
</dbReference>
<keyword evidence="3" id="KW-1185">Reference proteome</keyword>
<protein>
    <submittedName>
        <fullName evidence="2">Uncharacterized protein</fullName>
    </submittedName>
</protein>
<sequence length="92" mass="10156">EEAVIHPRAGCACDLDCEEVLVPPATSVCSCYSTFLLPPTEFKRWKIGVAAHRIPPLHPPRRQDVPGIRTSRSTSGSRCCHGTASIWTRKSR</sequence>
<reference evidence="3" key="1">
    <citation type="journal article" date="2013" name="Nature">
        <title>Draft genome of the wheat A-genome progenitor Triticum urartu.</title>
        <authorList>
            <person name="Ling H.Q."/>
            <person name="Zhao S."/>
            <person name="Liu D."/>
            <person name="Wang J."/>
            <person name="Sun H."/>
            <person name="Zhang C."/>
            <person name="Fan H."/>
            <person name="Li D."/>
            <person name="Dong L."/>
            <person name="Tao Y."/>
            <person name="Gao C."/>
            <person name="Wu H."/>
            <person name="Li Y."/>
            <person name="Cui Y."/>
            <person name="Guo X."/>
            <person name="Zheng S."/>
            <person name="Wang B."/>
            <person name="Yu K."/>
            <person name="Liang Q."/>
            <person name="Yang W."/>
            <person name="Lou X."/>
            <person name="Chen J."/>
            <person name="Feng M."/>
            <person name="Jian J."/>
            <person name="Zhang X."/>
            <person name="Luo G."/>
            <person name="Jiang Y."/>
            <person name="Liu J."/>
            <person name="Wang Z."/>
            <person name="Sha Y."/>
            <person name="Zhang B."/>
            <person name="Wu H."/>
            <person name="Tang D."/>
            <person name="Shen Q."/>
            <person name="Xue P."/>
            <person name="Zou S."/>
            <person name="Wang X."/>
            <person name="Liu X."/>
            <person name="Wang F."/>
            <person name="Yang Y."/>
            <person name="An X."/>
            <person name="Dong Z."/>
            <person name="Zhang K."/>
            <person name="Zhang X."/>
            <person name="Luo M.C."/>
            <person name="Dvorak J."/>
            <person name="Tong Y."/>
            <person name="Wang J."/>
            <person name="Yang H."/>
            <person name="Li Z."/>
            <person name="Wang D."/>
            <person name="Zhang A."/>
            <person name="Wang J."/>
        </authorList>
    </citation>
    <scope>NUCLEOTIDE SEQUENCE</scope>
    <source>
        <strain evidence="3">cv. G1812</strain>
    </source>
</reference>